<dbReference type="SUPFAM" id="SSF48452">
    <property type="entry name" value="TPR-like"/>
    <property type="match status" value="1"/>
</dbReference>
<dbReference type="InterPro" id="IPR019734">
    <property type="entry name" value="TPR_rpt"/>
</dbReference>
<evidence type="ECO:0000313" key="2">
    <source>
        <dbReference type="EMBL" id="KIK11909.1"/>
    </source>
</evidence>
<accession>A0A0C9YDM9</accession>
<dbReference type="InterPro" id="IPR011990">
    <property type="entry name" value="TPR-like_helical_dom_sf"/>
</dbReference>
<reference evidence="3" key="2">
    <citation type="submission" date="2015-01" db="EMBL/GenBank/DDBJ databases">
        <title>Evolutionary Origins and Diversification of the Mycorrhizal Mutualists.</title>
        <authorList>
            <consortium name="DOE Joint Genome Institute"/>
            <consortium name="Mycorrhizal Genomics Consortium"/>
            <person name="Kohler A."/>
            <person name="Kuo A."/>
            <person name="Nagy L.G."/>
            <person name="Floudas D."/>
            <person name="Copeland A."/>
            <person name="Barry K.W."/>
            <person name="Cichocki N."/>
            <person name="Veneault-Fourrey C."/>
            <person name="LaButti K."/>
            <person name="Lindquist E.A."/>
            <person name="Lipzen A."/>
            <person name="Lundell T."/>
            <person name="Morin E."/>
            <person name="Murat C."/>
            <person name="Riley R."/>
            <person name="Ohm R."/>
            <person name="Sun H."/>
            <person name="Tunlid A."/>
            <person name="Henrissat B."/>
            <person name="Grigoriev I.V."/>
            <person name="Hibbett D.S."/>
            <person name="Martin F."/>
        </authorList>
    </citation>
    <scope>NUCLEOTIDE SEQUENCE [LARGE SCALE GENOMIC DNA]</scope>
    <source>
        <strain evidence="3">441</strain>
    </source>
</reference>
<organism evidence="2 3">
    <name type="scientific">Pisolithus microcarpus 441</name>
    <dbReference type="NCBI Taxonomy" id="765257"/>
    <lineage>
        <taxon>Eukaryota</taxon>
        <taxon>Fungi</taxon>
        <taxon>Dikarya</taxon>
        <taxon>Basidiomycota</taxon>
        <taxon>Agaricomycotina</taxon>
        <taxon>Agaricomycetes</taxon>
        <taxon>Agaricomycetidae</taxon>
        <taxon>Boletales</taxon>
        <taxon>Sclerodermatineae</taxon>
        <taxon>Pisolithaceae</taxon>
        <taxon>Pisolithus</taxon>
    </lineage>
</organism>
<feature type="region of interest" description="Disordered" evidence="1">
    <location>
        <begin position="1"/>
        <end position="20"/>
    </location>
</feature>
<keyword evidence="3" id="KW-1185">Reference proteome</keyword>
<reference evidence="2 3" key="1">
    <citation type="submission" date="2014-04" db="EMBL/GenBank/DDBJ databases">
        <authorList>
            <consortium name="DOE Joint Genome Institute"/>
            <person name="Kuo A."/>
            <person name="Kohler A."/>
            <person name="Costa M.D."/>
            <person name="Nagy L.G."/>
            <person name="Floudas D."/>
            <person name="Copeland A."/>
            <person name="Barry K.W."/>
            <person name="Cichocki N."/>
            <person name="Veneault-Fourrey C."/>
            <person name="LaButti K."/>
            <person name="Lindquist E.A."/>
            <person name="Lipzen A."/>
            <person name="Lundell T."/>
            <person name="Morin E."/>
            <person name="Murat C."/>
            <person name="Sun H."/>
            <person name="Tunlid A."/>
            <person name="Henrissat B."/>
            <person name="Grigoriev I.V."/>
            <person name="Hibbett D.S."/>
            <person name="Martin F."/>
            <person name="Nordberg H.P."/>
            <person name="Cantor M.N."/>
            <person name="Hua S.X."/>
        </authorList>
    </citation>
    <scope>NUCLEOTIDE SEQUENCE [LARGE SCALE GENOMIC DNA]</scope>
    <source>
        <strain evidence="2 3">441</strain>
    </source>
</reference>
<name>A0A0C9YDM9_9AGAM</name>
<dbReference type="SMART" id="SM00028">
    <property type="entry name" value="TPR"/>
    <property type="match status" value="4"/>
</dbReference>
<evidence type="ECO:0000313" key="3">
    <source>
        <dbReference type="Proteomes" id="UP000054018"/>
    </source>
</evidence>
<evidence type="ECO:0000256" key="1">
    <source>
        <dbReference type="SAM" id="MobiDB-lite"/>
    </source>
</evidence>
<gene>
    <name evidence="2" type="ORF">PISMIDRAFT_121874</name>
</gene>
<proteinExistence type="predicted"/>
<sequence>METPQPGIPPSSAGVRGQQSLSGDIDAPIVVPAESSGTIDNPNAIGGDVNSRDSECSISTSALSRVFRGVVVATKTPDEVAAPVHEWISSKESKGTSEHDATATSLRPEEWCKAATSGLLHEDSEQLVLAAIGVAFLREKARRTQHATPADLATVWNLIHGAITHPMTTGPCFTASRSSQGFLAVPLCSLVKDGNIDELYRFHIWLPDGQRGNLDFAVHSHQAFAQSWILSGVGRDYQYTFEPVTSMADATHTIYALSWADDKNTSTTYKTHQTSSTVVNTGKLGRTTRTSGPTVHTRDMSYYIPSAVFHSTEVAPDTLHATLFVFDSHRGFVKDAPVLGPKDSETSTQLRDPAGVTPAALANMVETVRSWEILMEEGQQHSERAEWEHALRAFNKALNVCASVPNANRYKHQVFGHLGNTNRRFGRYEQARDILERALAEMEPDGPERIEFSGELGVVYRHMNRLEDAKRAFEDQYNTAKRLSNERAQCRAVGNLGMVNYQLSGQSRGPLLDLAIEQLTERVTSVRRLKAALDTQSSDPSQRHLLNTFTTWEMVGLSRLSLCYTARGEGEQAIKAASEGVELTTRSADSTAIAMSRLFYGRALLLDGQHQEALKQFNPPSGCTPAIALCKEPSKEHRSYLAEL</sequence>
<dbReference type="AlphaFoldDB" id="A0A0C9YDM9"/>
<dbReference type="Gene3D" id="1.25.40.10">
    <property type="entry name" value="Tetratricopeptide repeat domain"/>
    <property type="match status" value="1"/>
</dbReference>
<dbReference type="OrthoDB" id="423576at2759"/>
<feature type="non-terminal residue" evidence="2">
    <location>
        <position position="644"/>
    </location>
</feature>
<dbReference type="Proteomes" id="UP000054018">
    <property type="component" value="Unassembled WGS sequence"/>
</dbReference>
<dbReference type="HOGENOM" id="CLU_425526_0_0_1"/>
<dbReference type="EMBL" id="KN834141">
    <property type="protein sequence ID" value="KIK11909.1"/>
    <property type="molecule type" value="Genomic_DNA"/>
</dbReference>
<protein>
    <submittedName>
        <fullName evidence="2">Uncharacterized protein</fullName>
    </submittedName>
</protein>